<dbReference type="GO" id="GO:0022857">
    <property type="term" value="F:transmembrane transporter activity"/>
    <property type="evidence" value="ECO:0007669"/>
    <property type="project" value="InterPro"/>
</dbReference>
<feature type="transmembrane region" description="Helical" evidence="7">
    <location>
        <begin position="7"/>
        <end position="28"/>
    </location>
</feature>
<keyword evidence="10" id="KW-1185">Reference proteome</keyword>
<dbReference type="PANTHER" id="PTHR43124:SF3">
    <property type="entry name" value="CHLORAMPHENICOL EFFLUX PUMP RV0191"/>
    <property type="match status" value="1"/>
</dbReference>
<dbReference type="eggNOG" id="COG2814">
    <property type="taxonomic scope" value="Bacteria"/>
</dbReference>
<dbReference type="InterPro" id="IPR011701">
    <property type="entry name" value="MFS"/>
</dbReference>
<feature type="transmembrane region" description="Helical" evidence="7">
    <location>
        <begin position="268"/>
        <end position="289"/>
    </location>
</feature>
<feature type="transmembrane region" description="Helical" evidence="7">
    <location>
        <begin position="136"/>
        <end position="156"/>
    </location>
</feature>
<keyword evidence="5 7" id="KW-0472">Membrane</keyword>
<dbReference type="SUPFAM" id="SSF103473">
    <property type="entry name" value="MFS general substrate transporter"/>
    <property type="match status" value="1"/>
</dbReference>
<dbReference type="EMBL" id="CP000544">
    <property type="protein sequence ID" value="ABM61187.1"/>
    <property type="molecule type" value="Genomic_DNA"/>
</dbReference>
<dbReference type="GO" id="GO:0005886">
    <property type="term" value="C:plasma membrane"/>
    <property type="evidence" value="ECO:0007669"/>
    <property type="project" value="UniProtKB-SubCell"/>
</dbReference>
<feature type="transmembrane region" description="Helical" evidence="7">
    <location>
        <begin position="75"/>
        <end position="91"/>
    </location>
</feature>
<evidence type="ECO:0000256" key="3">
    <source>
        <dbReference type="ARBA" id="ARBA00022692"/>
    </source>
</evidence>
<dbReference type="Gene3D" id="1.20.1250.20">
    <property type="entry name" value="MFS general substrate transporter like domains"/>
    <property type="match status" value="2"/>
</dbReference>
<keyword evidence="4 7" id="KW-1133">Transmembrane helix</keyword>
<keyword evidence="3 7" id="KW-0812">Transmembrane</keyword>
<dbReference type="InterPro" id="IPR036259">
    <property type="entry name" value="MFS_trans_sf"/>
</dbReference>
<reference evidence="10" key="1">
    <citation type="submission" date="2006-12" db="EMBL/GenBank/DDBJ databases">
        <title>Complete sequence of Halorhodospira halophila SL1.</title>
        <authorList>
            <consortium name="US DOE Joint Genome Institute"/>
            <person name="Copeland A."/>
            <person name="Lucas S."/>
            <person name="Lapidus A."/>
            <person name="Barry K."/>
            <person name="Detter J.C."/>
            <person name="Glavina del Rio T."/>
            <person name="Hammon N."/>
            <person name="Israni S."/>
            <person name="Dalin E."/>
            <person name="Tice H."/>
            <person name="Pitluck S."/>
            <person name="Saunders E."/>
            <person name="Brettin T."/>
            <person name="Bruce D."/>
            <person name="Han C."/>
            <person name="Tapia R."/>
            <person name="Schmutz J."/>
            <person name="Larimer F."/>
            <person name="Land M."/>
            <person name="Hauser L."/>
            <person name="Kyrpides N."/>
            <person name="Mikhailova N."/>
            <person name="Hoff W."/>
            <person name="Richardson P."/>
        </authorList>
    </citation>
    <scope>NUCLEOTIDE SEQUENCE [LARGE SCALE GENOMIC DNA]</scope>
    <source>
        <strain evidence="10">DSM 244 / SL1</strain>
    </source>
</reference>
<evidence type="ECO:0000256" key="2">
    <source>
        <dbReference type="ARBA" id="ARBA00022475"/>
    </source>
</evidence>
<organism evidence="9 10">
    <name type="scientific">Halorhodospira halophila (strain DSM 244 / SL1)</name>
    <name type="common">Ectothiorhodospira halophila (strain DSM 244 / SL1)</name>
    <dbReference type="NCBI Taxonomy" id="349124"/>
    <lineage>
        <taxon>Bacteria</taxon>
        <taxon>Pseudomonadati</taxon>
        <taxon>Pseudomonadota</taxon>
        <taxon>Gammaproteobacteria</taxon>
        <taxon>Chromatiales</taxon>
        <taxon>Ectothiorhodospiraceae</taxon>
        <taxon>Halorhodospira</taxon>
    </lineage>
</organism>
<evidence type="ECO:0000256" key="7">
    <source>
        <dbReference type="SAM" id="Phobius"/>
    </source>
</evidence>
<dbReference type="InterPro" id="IPR020846">
    <property type="entry name" value="MFS_dom"/>
</dbReference>
<dbReference type="STRING" id="349124.Hhal_0393"/>
<evidence type="ECO:0000256" key="5">
    <source>
        <dbReference type="ARBA" id="ARBA00023136"/>
    </source>
</evidence>
<feature type="transmembrane region" description="Helical" evidence="7">
    <location>
        <begin position="162"/>
        <end position="184"/>
    </location>
</feature>
<feature type="transmembrane region" description="Helical" evidence="7">
    <location>
        <begin position="243"/>
        <end position="261"/>
    </location>
</feature>
<protein>
    <submittedName>
        <fullName evidence="9">Major facilitator superfamily MFS_1</fullName>
    </submittedName>
</protein>
<feature type="region of interest" description="Disordered" evidence="6">
    <location>
        <begin position="385"/>
        <end position="421"/>
    </location>
</feature>
<evidence type="ECO:0000256" key="4">
    <source>
        <dbReference type="ARBA" id="ARBA00022989"/>
    </source>
</evidence>
<accession>A1WU25</accession>
<gene>
    <name evidence="9" type="ordered locus">Hhal_0393</name>
</gene>
<sequence>MRAVNATGFAILGAGLIAIAYGLARYAYGLFVPSIRSELGLSADAVGVVGSMAFISFCLASVVAPLIVDRLGARYSAVLSGLFALAGLTLISQAGDAITLGAGVFACGICTGLMMPALSSGVQTNIRPDLRGRVNAVMNAGTSAGLILCVPAVLLLSGAWRMAYGSFAVLAALGIVAALLLLPSASKVGGGKAKPAPLPLDTQRWLTVGRLTVFCFAMGVAGSAYWIFAPDLVVEIGGLSERLTGMLWLVVGIAGLAGAWASDLGDRLGAPATQAIALVALGAATALVAAAPGDVWMALVSAAVFGWAFMTLTGLYLVTGIRLLRERPSMGPVVPFLAITVGQAVGSPLVGWAIGNAGYVEAFLMFATLAVLIAAFSFLFPRPASDAADEGGEGAAESRMAAAPATSKRAMQDGQSETESI</sequence>
<evidence type="ECO:0000313" key="10">
    <source>
        <dbReference type="Proteomes" id="UP000000647"/>
    </source>
</evidence>
<feature type="transmembrane region" description="Helical" evidence="7">
    <location>
        <begin position="48"/>
        <end position="68"/>
    </location>
</feature>
<name>A1WU25_HALHL</name>
<evidence type="ECO:0000256" key="1">
    <source>
        <dbReference type="ARBA" id="ARBA00004651"/>
    </source>
</evidence>
<dbReference type="PANTHER" id="PTHR43124">
    <property type="entry name" value="PURINE EFFLUX PUMP PBUE"/>
    <property type="match status" value="1"/>
</dbReference>
<comment type="subcellular location">
    <subcellularLocation>
        <location evidence="1">Cell membrane</location>
        <topology evidence="1">Multi-pass membrane protein</topology>
    </subcellularLocation>
</comment>
<feature type="transmembrane region" description="Helical" evidence="7">
    <location>
        <begin position="205"/>
        <end position="228"/>
    </location>
</feature>
<dbReference type="PROSITE" id="PS50850">
    <property type="entry name" value="MFS"/>
    <property type="match status" value="1"/>
</dbReference>
<evidence type="ECO:0000259" key="8">
    <source>
        <dbReference type="PROSITE" id="PS50850"/>
    </source>
</evidence>
<dbReference type="KEGG" id="hha:Hhal_0393"/>
<dbReference type="InterPro" id="IPR050189">
    <property type="entry name" value="MFS_Efflux_Transporters"/>
</dbReference>
<feature type="transmembrane region" description="Helical" evidence="7">
    <location>
        <begin position="97"/>
        <end position="115"/>
    </location>
</feature>
<evidence type="ECO:0000313" key="9">
    <source>
        <dbReference type="EMBL" id="ABM61187.1"/>
    </source>
</evidence>
<keyword evidence="2" id="KW-1003">Cell membrane</keyword>
<feature type="transmembrane region" description="Helical" evidence="7">
    <location>
        <begin position="360"/>
        <end position="380"/>
    </location>
</feature>
<dbReference type="Pfam" id="PF07690">
    <property type="entry name" value="MFS_1"/>
    <property type="match status" value="1"/>
</dbReference>
<proteinExistence type="predicted"/>
<dbReference type="AlphaFoldDB" id="A1WU25"/>
<reference evidence="9 10" key="2">
    <citation type="journal article" date="2013" name="Stand. Genomic Sci.">
        <title>Complete genome sequence of Halorhodospira halophila SL1.</title>
        <authorList>
            <person name="Challacombe J.F."/>
            <person name="Majid S."/>
            <person name="Deole R."/>
            <person name="Brettin T.S."/>
            <person name="Bruce D."/>
            <person name="Delano S.F."/>
            <person name="Detter J.C."/>
            <person name="Gleasner C.D."/>
            <person name="Han C.S."/>
            <person name="Misra M."/>
            <person name="Reitenga K.G."/>
            <person name="Mikhailova N."/>
            <person name="Woyke T."/>
            <person name="Pitluck S."/>
            <person name="Nolan M."/>
            <person name="Land M.L."/>
            <person name="Saunders E."/>
            <person name="Tapia R."/>
            <person name="Lapidus A."/>
            <person name="Ivanova N."/>
            <person name="Hoff W.D."/>
        </authorList>
    </citation>
    <scope>NUCLEOTIDE SEQUENCE [LARGE SCALE GENOMIC DNA]</scope>
    <source>
        <strain evidence="10">DSM 244 / SL1</strain>
    </source>
</reference>
<evidence type="ECO:0000256" key="6">
    <source>
        <dbReference type="SAM" id="MobiDB-lite"/>
    </source>
</evidence>
<dbReference type="HOGENOM" id="CLU_058221_0_0_6"/>
<feature type="transmembrane region" description="Helical" evidence="7">
    <location>
        <begin position="295"/>
        <end position="318"/>
    </location>
</feature>
<feature type="transmembrane region" description="Helical" evidence="7">
    <location>
        <begin position="330"/>
        <end position="354"/>
    </location>
</feature>
<dbReference type="Proteomes" id="UP000000647">
    <property type="component" value="Chromosome"/>
</dbReference>
<feature type="domain" description="Major facilitator superfamily (MFS) profile" evidence="8">
    <location>
        <begin position="10"/>
        <end position="385"/>
    </location>
</feature>